<accession>A0A1W1IFP3</accession>
<dbReference type="SUPFAM" id="SSF53850">
    <property type="entry name" value="Periplasmic binding protein-like II"/>
    <property type="match status" value="1"/>
</dbReference>
<feature type="chain" id="PRO_5010739046" description="Bacterial extracellular solute-binding protein" evidence="2">
    <location>
        <begin position="28"/>
        <end position="370"/>
    </location>
</feature>
<organism evidence="3 4">
    <name type="scientific">Trichococcus pasteurii</name>
    <dbReference type="NCBI Taxonomy" id="43064"/>
    <lineage>
        <taxon>Bacteria</taxon>
        <taxon>Bacillati</taxon>
        <taxon>Bacillota</taxon>
        <taxon>Bacilli</taxon>
        <taxon>Lactobacillales</taxon>
        <taxon>Carnobacteriaceae</taxon>
        <taxon>Trichococcus</taxon>
    </lineage>
</organism>
<dbReference type="RefSeq" id="WP_086942382.1">
    <property type="nucleotide sequence ID" value="NZ_FONM01000001.1"/>
</dbReference>
<sequence>MRLSNKRLFAGLALSSMLILSACGTEAATTNEAEVDLNALTLSEIETQAKEEEHVESVGMPDTWANWGETWEELETTYGLTHADTDMSSAEELALFKAEQHNPTKDIGDVGQSFGPVAEADGLTLAYKTSYWDDIPEWAKDDDGDWIVGYYGTLAFITNSEKVTDAPTSFADILAGDYKVTIGDVNAATQAQNAVLAAAIANGGDETNLDPGIAFFAQLAEQGRLDLGDTSLARLESGEIEVGLFWDFNALNYANQVAETNPNASFEVTIPLDGTIQSGYATVINATAPNPHAAALAREYILSDEGQINLAKGYARPIRDNVELPQEVQDILLPEEQYVKAQPVSDFDAWEEAAAGLGQRWQEEVLTKVK</sequence>
<dbReference type="GO" id="GO:0030976">
    <property type="term" value="F:thiamine pyrophosphate binding"/>
    <property type="evidence" value="ECO:0007669"/>
    <property type="project" value="TreeGrafter"/>
</dbReference>
<evidence type="ECO:0000256" key="1">
    <source>
        <dbReference type="ARBA" id="ARBA00022729"/>
    </source>
</evidence>
<feature type="signal peptide" evidence="2">
    <location>
        <begin position="1"/>
        <end position="27"/>
    </location>
</feature>
<evidence type="ECO:0000313" key="3">
    <source>
        <dbReference type="EMBL" id="SLM51593.1"/>
    </source>
</evidence>
<reference evidence="4" key="1">
    <citation type="submission" date="2016-04" db="EMBL/GenBank/DDBJ databases">
        <authorList>
            <person name="Strepis N."/>
        </authorList>
    </citation>
    <scope>NUCLEOTIDE SEQUENCE [LARGE SCALE GENOMIC DNA]</scope>
</reference>
<dbReference type="AlphaFoldDB" id="A0A1W1IFP3"/>
<proteinExistence type="predicted"/>
<evidence type="ECO:0000313" key="4">
    <source>
        <dbReference type="Proteomes" id="UP000195985"/>
    </source>
</evidence>
<evidence type="ECO:0000256" key="2">
    <source>
        <dbReference type="SAM" id="SignalP"/>
    </source>
</evidence>
<dbReference type="PANTHER" id="PTHR30006:SF2">
    <property type="entry name" value="ABC TRANSPORTER SUBSTRATE-BINDING PROTEIN"/>
    <property type="match status" value="1"/>
</dbReference>
<evidence type="ECO:0008006" key="5">
    <source>
        <dbReference type="Google" id="ProtNLM"/>
    </source>
</evidence>
<dbReference type="Pfam" id="PF13343">
    <property type="entry name" value="SBP_bac_6"/>
    <property type="match status" value="1"/>
</dbReference>
<protein>
    <recommendedName>
        <fullName evidence="5">Bacterial extracellular solute-binding protein</fullName>
    </recommendedName>
</protein>
<name>A0A1W1IFP3_9LACT</name>
<dbReference type="Gene3D" id="3.40.190.10">
    <property type="entry name" value="Periplasmic binding protein-like II"/>
    <property type="match status" value="2"/>
</dbReference>
<dbReference type="STRING" id="43064.SAMN04488086_101462"/>
<dbReference type="Proteomes" id="UP000195985">
    <property type="component" value="Unassembled WGS sequence"/>
</dbReference>
<dbReference type="PANTHER" id="PTHR30006">
    <property type="entry name" value="THIAMINE-BINDING PERIPLASMIC PROTEIN-RELATED"/>
    <property type="match status" value="1"/>
</dbReference>
<dbReference type="GO" id="GO:0030975">
    <property type="term" value="F:thiamine binding"/>
    <property type="evidence" value="ECO:0007669"/>
    <property type="project" value="TreeGrafter"/>
</dbReference>
<dbReference type="GO" id="GO:0030288">
    <property type="term" value="C:outer membrane-bounded periplasmic space"/>
    <property type="evidence" value="ECO:0007669"/>
    <property type="project" value="TreeGrafter"/>
</dbReference>
<dbReference type="PROSITE" id="PS51257">
    <property type="entry name" value="PROKAR_LIPOPROTEIN"/>
    <property type="match status" value="1"/>
</dbReference>
<keyword evidence="1 2" id="KW-0732">Signal</keyword>
<dbReference type="OrthoDB" id="366726at2"/>
<keyword evidence="4" id="KW-1185">Reference proteome</keyword>
<gene>
    <name evidence="3" type="ORF">TPAS_1270</name>
</gene>
<dbReference type="EMBL" id="FWEY01000002">
    <property type="protein sequence ID" value="SLM51593.1"/>
    <property type="molecule type" value="Genomic_DNA"/>
</dbReference>
<dbReference type="GO" id="GO:0015888">
    <property type="term" value="P:thiamine transport"/>
    <property type="evidence" value="ECO:0007669"/>
    <property type="project" value="TreeGrafter"/>
</dbReference>